<dbReference type="PANTHER" id="PTHR45670">
    <property type="entry name" value="E3 UBIQUITIN-PROTEIN LIGASE TRIP12"/>
    <property type="match status" value="1"/>
</dbReference>
<dbReference type="GO" id="GO:0043161">
    <property type="term" value="P:proteasome-mediated ubiquitin-dependent protein catabolic process"/>
    <property type="evidence" value="ECO:0007669"/>
    <property type="project" value="TreeGrafter"/>
</dbReference>
<dbReference type="UniPathway" id="UPA00143"/>
<evidence type="ECO:0000256" key="5">
    <source>
        <dbReference type="PROSITE-ProRule" id="PRU00104"/>
    </source>
</evidence>
<dbReference type="Proteomes" id="UP000007875">
    <property type="component" value="Unassembled WGS sequence"/>
</dbReference>
<dbReference type="GO" id="GO:0070534">
    <property type="term" value="P:protein K63-linked ubiquitination"/>
    <property type="evidence" value="ECO:0007669"/>
    <property type="project" value="TreeGrafter"/>
</dbReference>
<evidence type="ECO:0000256" key="1">
    <source>
        <dbReference type="ARBA" id="ARBA00000885"/>
    </source>
</evidence>
<dbReference type="Gene3D" id="3.30.2410.10">
    <property type="entry name" value="Hect, E3 ligase catalytic domain"/>
    <property type="match status" value="1"/>
</dbReference>
<dbReference type="GO" id="GO:0061630">
    <property type="term" value="F:ubiquitin protein ligase activity"/>
    <property type="evidence" value="ECO:0007669"/>
    <property type="project" value="UniProtKB-UniRule"/>
</dbReference>
<reference evidence="8" key="2">
    <citation type="submission" date="2025-08" db="UniProtKB">
        <authorList>
            <consortium name="Ensembl"/>
        </authorList>
    </citation>
    <scope>IDENTIFICATION</scope>
</reference>
<dbReference type="InterPro" id="IPR045322">
    <property type="entry name" value="HECTD1/TRIP12-like"/>
</dbReference>
<evidence type="ECO:0000256" key="6">
    <source>
        <dbReference type="RuleBase" id="RU369009"/>
    </source>
</evidence>
<evidence type="ECO:0000313" key="8">
    <source>
        <dbReference type="Ensembl" id="ENSCSAVP00000011258.1"/>
    </source>
</evidence>
<proteinExistence type="inferred from homology"/>
<evidence type="ECO:0000256" key="3">
    <source>
        <dbReference type="ARBA" id="ARBA00022679"/>
    </source>
</evidence>
<feature type="active site" description="Glycyl thioester intermediate" evidence="5">
    <location>
        <position position="431"/>
    </location>
</feature>
<comment type="similarity">
    <text evidence="2 6">Belongs to the UPL family. K-HECT subfamily.</text>
</comment>
<name>H2Z0Z6_CIOSA</name>
<organism evidence="8 9">
    <name type="scientific">Ciona savignyi</name>
    <name type="common">Pacific transparent sea squirt</name>
    <dbReference type="NCBI Taxonomy" id="51511"/>
    <lineage>
        <taxon>Eukaryota</taxon>
        <taxon>Metazoa</taxon>
        <taxon>Chordata</taxon>
        <taxon>Tunicata</taxon>
        <taxon>Ascidiacea</taxon>
        <taxon>Phlebobranchia</taxon>
        <taxon>Cionidae</taxon>
        <taxon>Ciona</taxon>
    </lineage>
</organism>
<dbReference type="PANTHER" id="PTHR45670:SF1">
    <property type="entry name" value="E3 UBIQUITIN-PROTEIN LIGASE HECTD1"/>
    <property type="match status" value="1"/>
</dbReference>
<dbReference type="InterPro" id="IPR000569">
    <property type="entry name" value="HECT_dom"/>
</dbReference>
<evidence type="ECO:0000259" key="7">
    <source>
        <dbReference type="PROSITE" id="PS50237"/>
    </source>
</evidence>
<dbReference type="SMART" id="SM00119">
    <property type="entry name" value="HECTc"/>
    <property type="match status" value="1"/>
</dbReference>
<keyword evidence="9" id="KW-1185">Reference proteome</keyword>
<sequence>QYSQDVVCLACHALPEWCNGMMKRYPFLFNFDVRNKFFSSTAFAVASLARRDDPTGLHDLIQLGRLRHERVKVPRDDATLLDWAVNVLDVHAEKKSILEVEFMGEEGTGLGPTLEFYSLVAAELQRKDLAMWLRVESVDEKKSDHYVQRPGGLFPAPLPQDNIDEVVGLFGFLGTLLAKCLQDSRLIDLPLSTSFIKLICRESPICPQSQVGISKLVALSDERDEIMNNGSLSDAEKTHKVEGLLLDYNGTKCKVEDLGLTLQFLPTSSVYKFTSYPLVEGGERVDLTLQNARQYVDLTINFYFELGLRKQMAAFRDGFNRVFPITNLLSFTKDELHLKLCGDQTPQWTRDDVIAYTEPKLGFTKDSTGFLHFVNVMCDLSGSERKSFLQFATGCSSLPPGGLANLSPHLTIVKKVNVDSGDGSYPSVNTCVHYLKLPDYSSEAILKERLLAATREKGFHLN</sequence>
<dbReference type="EC" id="2.3.2.26" evidence="6"/>
<reference evidence="9" key="1">
    <citation type="submission" date="2003-08" db="EMBL/GenBank/DDBJ databases">
        <authorList>
            <person name="Birren B."/>
            <person name="Nusbaum C."/>
            <person name="Abebe A."/>
            <person name="Abouelleil A."/>
            <person name="Adekoya E."/>
            <person name="Ait-zahra M."/>
            <person name="Allen N."/>
            <person name="Allen T."/>
            <person name="An P."/>
            <person name="Anderson M."/>
            <person name="Anderson S."/>
            <person name="Arachchi H."/>
            <person name="Armbruster J."/>
            <person name="Bachantsang P."/>
            <person name="Baldwin J."/>
            <person name="Barry A."/>
            <person name="Bayul T."/>
            <person name="Blitshsteyn B."/>
            <person name="Bloom T."/>
            <person name="Blye J."/>
            <person name="Boguslavskiy L."/>
            <person name="Borowsky M."/>
            <person name="Boukhgalter B."/>
            <person name="Brunache A."/>
            <person name="Butler J."/>
            <person name="Calixte N."/>
            <person name="Calvo S."/>
            <person name="Camarata J."/>
            <person name="Campo K."/>
            <person name="Chang J."/>
            <person name="Cheshatsang Y."/>
            <person name="Citroen M."/>
            <person name="Collymore A."/>
            <person name="Considine T."/>
            <person name="Cook A."/>
            <person name="Cooke P."/>
            <person name="Corum B."/>
            <person name="Cuomo C."/>
            <person name="David R."/>
            <person name="Dawoe T."/>
            <person name="Degray S."/>
            <person name="Dodge S."/>
            <person name="Dooley K."/>
            <person name="Dorje P."/>
            <person name="Dorjee K."/>
            <person name="Dorris L."/>
            <person name="Duffey N."/>
            <person name="Dupes A."/>
            <person name="Elkins T."/>
            <person name="Engels R."/>
            <person name="Erickson J."/>
            <person name="Farina A."/>
            <person name="Faro S."/>
            <person name="Ferreira P."/>
            <person name="Fischer H."/>
            <person name="Fitzgerald M."/>
            <person name="Foley K."/>
            <person name="Gage D."/>
            <person name="Galagan J."/>
            <person name="Gearin G."/>
            <person name="Gnerre S."/>
            <person name="Gnirke A."/>
            <person name="Goyette A."/>
            <person name="Graham J."/>
            <person name="Grandbois E."/>
            <person name="Gyaltsen K."/>
            <person name="Hafez N."/>
            <person name="Hagopian D."/>
            <person name="Hagos B."/>
            <person name="Hall J."/>
            <person name="Hatcher B."/>
            <person name="Heller A."/>
            <person name="Higgins H."/>
            <person name="Honan T."/>
            <person name="Horn A."/>
            <person name="Houde N."/>
            <person name="Hughes L."/>
            <person name="Hulme W."/>
            <person name="Husby E."/>
            <person name="Iliev I."/>
            <person name="Jaffe D."/>
            <person name="Jones C."/>
            <person name="Kamal M."/>
            <person name="Kamat A."/>
            <person name="Kamvysselis M."/>
            <person name="Karlsson E."/>
            <person name="Kells C."/>
            <person name="Kieu A."/>
            <person name="Kisner P."/>
            <person name="Kodira C."/>
            <person name="Kulbokas E."/>
            <person name="Labutti K."/>
            <person name="Lama D."/>
            <person name="Landers T."/>
            <person name="Leger J."/>
            <person name="Levine S."/>
            <person name="Lewis D."/>
            <person name="Lewis T."/>
            <person name="Lindblad-toh K."/>
            <person name="Liu X."/>
            <person name="Lokyitsang T."/>
            <person name="Lokyitsang Y."/>
            <person name="Lucien O."/>
            <person name="Lui A."/>
            <person name="Ma L.J."/>
            <person name="Mabbitt R."/>
            <person name="Macdonald J."/>
            <person name="Maclean C."/>
            <person name="Major J."/>
            <person name="Manning J."/>
            <person name="Marabella R."/>
            <person name="Maru K."/>
            <person name="Matthews C."/>
            <person name="Mauceli E."/>
            <person name="Mccarthy M."/>
            <person name="Mcdonough S."/>
            <person name="Mcghee T."/>
            <person name="Meldrim J."/>
            <person name="Meneus L."/>
            <person name="Mesirov J."/>
            <person name="Mihalev A."/>
            <person name="Mihova T."/>
            <person name="Mikkelsen T."/>
            <person name="Mlenga V."/>
            <person name="Moru K."/>
            <person name="Mozes J."/>
            <person name="Mulrain L."/>
            <person name="Munson G."/>
            <person name="Naylor J."/>
            <person name="Newes C."/>
            <person name="Nguyen C."/>
            <person name="Nguyen N."/>
            <person name="Nguyen T."/>
            <person name="Nicol R."/>
            <person name="Nielsen C."/>
            <person name="Nizzari M."/>
            <person name="Norbu C."/>
            <person name="Norbu N."/>
            <person name="O'donnell P."/>
            <person name="Okoawo O."/>
            <person name="O'leary S."/>
            <person name="Omotosho B."/>
            <person name="O'neill K."/>
            <person name="Osman S."/>
            <person name="Parker S."/>
            <person name="Perrin D."/>
            <person name="Phunkhang P."/>
            <person name="Piqani B."/>
            <person name="Purcell S."/>
            <person name="Rachupka T."/>
            <person name="Ramasamy U."/>
            <person name="Rameau R."/>
            <person name="Ray V."/>
            <person name="Raymond C."/>
            <person name="Retta R."/>
            <person name="Richardson S."/>
            <person name="Rise C."/>
            <person name="Rodriguez J."/>
            <person name="Rogers J."/>
            <person name="Rogov P."/>
            <person name="Rutman M."/>
            <person name="Schupbach R."/>
            <person name="Seaman C."/>
            <person name="Settipalli S."/>
            <person name="Sharpe T."/>
            <person name="Sheridan J."/>
            <person name="Sherpa N."/>
            <person name="Shi J."/>
            <person name="Smirnov S."/>
            <person name="Smith C."/>
            <person name="Sougnez C."/>
            <person name="Spencer B."/>
            <person name="Stalker J."/>
            <person name="Stange-thomann N."/>
            <person name="Stavropoulos S."/>
            <person name="Stetson K."/>
            <person name="Stone C."/>
            <person name="Stone S."/>
            <person name="Stubbs M."/>
            <person name="Talamas J."/>
            <person name="Tchuinga P."/>
            <person name="Tenzing P."/>
            <person name="Tesfaye S."/>
            <person name="Theodore J."/>
            <person name="Thoulutsang Y."/>
            <person name="Topham K."/>
            <person name="Towey S."/>
            <person name="Tsamla T."/>
            <person name="Tsomo N."/>
            <person name="Vallee D."/>
            <person name="Vassiliev H."/>
            <person name="Venkataraman V."/>
            <person name="Vinson J."/>
            <person name="Vo A."/>
            <person name="Wade C."/>
            <person name="Wang S."/>
            <person name="Wangchuk T."/>
            <person name="Wangdi T."/>
            <person name="Whittaker C."/>
            <person name="Wilkinson J."/>
            <person name="Wu Y."/>
            <person name="Wyman D."/>
            <person name="Yadav S."/>
            <person name="Yang S."/>
            <person name="Yang X."/>
            <person name="Yeager S."/>
            <person name="Yee E."/>
            <person name="Young G."/>
            <person name="Zainoun J."/>
            <person name="Zembeck L."/>
            <person name="Zimmer A."/>
            <person name="Zody M."/>
            <person name="Lander E."/>
        </authorList>
    </citation>
    <scope>NUCLEOTIDE SEQUENCE [LARGE SCALE GENOMIC DNA]</scope>
</reference>
<dbReference type="Pfam" id="PF00632">
    <property type="entry name" value="HECT"/>
    <property type="match status" value="1"/>
</dbReference>
<dbReference type="InterPro" id="IPR035983">
    <property type="entry name" value="Hect_E3_ubiquitin_ligase"/>
</dbReference>
<dbReference type="Ensembl" id="ENSCSAVT00000011390.1">
    <property type="protein sequence ID" value="ENSCSAVP00000011258.1"/>
    <property type="gene ID" value="ENSCSAVG00000006589.1"/>
</dbReference>
<dbReference type="GeneTree" id="ENSGT00940000156572"/>
<dbReference type="FunFam" id="3.30.2410.10:FF:000007">
    <property type="entry name" value="Putative E3 ubiquitin-protein ligase HECTD1"/>
    <property type="match status" value="1"/>
</dbReference>
<protein>
    <recommendedName>
        <fullName evidence="6">E3 ubiquitin-protein ligase</fullName>
        <ecNumber evidence="6">2.3.2.26</ecNumber>
    </recommendedName>
</protein>
<dbReference type="CDD" id="cd00078">
    <property type="entry name" value="HECTc"/>
    <property type="match status" value="1"/>
</dbReference>
<dbReference type="Gene3D" id="3.30.2160.10">
    <property type="entry name" value="Hect, E3 ligase catalytic domain"/>
    <property type="match status" value="1"/>
</dbReference>
<evidence type="ECO:0000256" key="4">
    <source>
        <dbReference type="ARBA" id="ARBA00022786"/>
    </source>
</evidence>
<evidence type="ECO:0000256" key="2">
    <source>
        <dbReference type="ARBA" id="ARBA00006331"/>
    </source>
</evidence>
<dbReference type="Gene3D" id="3.90.1750.10">
    <property type="entry name" value="Hect, E3 ligase catalytic domains"/>
    <property type="match status" value="2"/>
</dbReference>
<comment type="function">
    <text evidence="6">E3 ubiquitin-protein ligase which accepts ubiquitin from an E2 ubiquitin-conjugating enzyme in the form of a thioester and then directly transfers the ubiquitin to targeted substrates.</text>
</comment>
<evidence type="ECO:0000313" key="9">
    <source>
        <dbReference type="Proteomes" id="UP000007875"/>
    </source>
</evidence>
<comment type="pathway">
    <text evidence="6">Protein modification; protein ubiquitination.</text>
</comment>
<keyword evidence="4 5" id="KW-0833">Ubl conjugation pathway</keyword>
<accession>H2Z0Z6</accession>
<keyword evidence="3 6" id="KW-0808">Transferase</keyword>
<dbReference type="AlphaFoldDB" id="H2Z0Z6"/>
<feature type="domain" description="HECT" evidence="7">
    <location>
        <begin position="94"/>
        <end position="462"/>
    </location>
</feature>
<dbReference type="SUPFAM" id="SSF56204">
    <property type="entry name" value="Hect, E3 ligase catalytic domain"/>
    <property type="match status" value="1"/>
</dbReference>
<dbReference type="GO" id="GO:0016607">
    <property type="term" value="C:nuclear speck"/>
    <property type="evidence" value="ECO:0007669"/>
    <property type="project" value="TreeGrafter"/>
</dbReference>
<reference evidence="8" key="3">
    <citation type="submission" date="2025-09" db="UniProtKB">
        <authorList>
            <consortium name="Ensembl"/>
        </authorList>
    </citation>
    <scope>IDENTIFICATION</scope>
</reference>
<comment type="catalytic activity">
    <reaction evidence="1 6">
        <text>S-ubiquitinyl-[E2 ubiquitin-conjugating enzyme]-L-cysteine + [acceptor protein]-L-lysine = [E2 ubiquitin-conjugating enzyme]-L-cysteine + N(6)-ubiquitinyl-[acceptor protein]-L-lysine.</text>
        <dbReference type="EC" id="2.3.2.26"/>
    </reaction>
</comment>
<dbReference type="PROSITE" id="PS50237">
    <property type="entry name" value="HECT"/>
    <property type="match status" value="1"/>
</dbReference>